<accession>A0A0F9L0F5</accession>
<reference evidence="1" key="1">
    <citation type="journal article" date="2015" name="Nature">
        <title>Complex archaea that bridge the gap between prokaryotes and eukaryotes.</title>
        <authorList>
            <person name="Spang A."/>
            <person name="Saw J.H."/>
            <person name="Jorgensen S.L."/>
            <person name="Zaremba-Niedzwiedzka K."/>
            <person name="Martijn J."/>
            <person name="Lind A.E."/>
            <person name="van Eijk R."/>
            <person name="Schleper C."/>
            <person name="Guy L."/>
            <person name="Ettema T.J."/>
        </authorList>
    </citation>
    <scope>NUCLEOTIDE SEQUENCE</scope>
</reference>
<dbReference type="EMBL" id="LAZR01007106">
    <property type="protein sequence ID" value="KKM87403.1"/>
    <property type="molecule type" value="Genomic_DNA"/>
</dbReference>
<evidence type="ECO:0000313" key="1">
    <source>
        <dbReference type="EMBL" id="KKM87403.1"/>
    </source>
</evidence>
<name>A0A0F9L0F5_9ZZZZ</name>
<protein>
    <submittedName>
        <fullName evidence="1">Uncharacterized protein</fullName>
    </submittedName>
</protein>
<proteinExistence type="predicted"/>
<organism evidence="1">
    <name type="scientific">marine sediment metagenome</name>
    <dbReference type="NCBI Taxonomy" id="412755"/>
    <lineage>
        <taxon>unclassified sequences</taxon>
        <taxon>metagenomes</taxon>
        <taxon>ecological metagenomes</taxon>
    </lineage>
</organism>
<dbReference type="AlphaFoldDB" id="A0A0F9L0F5"/>
<sequence length="130" mass="14906">MTLKEIKKQLDSVEDEGEAMKLAAELLAPKEAYCDVYKTSLRKQIHAQIMGELAAIYVRQGTRYTESRLEREARDSGAYKNETEKYGKALEIKIFLRTYLAGVKMSHEMKIASTYKISSEIKRGLYEKGM</sequence>
<comment type="caution">
    <text evidence="1">The sequence shown here is derived from an EMBL/GenBank/DDBJ whole genome shotgun (WGS) entry which is preliminary data.</text>
</comment>
<gene>
    <name evidence="1" type="ORF">LCGC14_1269320</name>
</gene>